<keyword evidence="1" id="KW-0472">Membrane</keyword>
<dbReference type="PANTHER" id="PTHR35337:SF1">
    <property type="entry name" value="SLR1478 PROTEIN"/>
    <property type="match status" value="1"/>
</dbReference>
<evidence type="ECO:0000313" key="3">
    <source>
        <dbReference type="Proteomes" id="UP000032534"/>
    </source>
</evidence>
<feature type="transmembrane region" description="Helical" evidence="1">
    <location>
        <begin position="90"/>
        <end position="109"/>
    </location>
</feature>
<dbReference type="AlphaFoldDB" id="A0A0D7X3B0"/>
<dbReference type="InterPro" id="IPR002798">
    <property type="entry name" value="SpoIIM-like"/>
</dbReference>
<organism evidence="2 3">
    <name type="scientific">Paenibacillus terrae</name>
    <dbReference type="NCBI Taxonomy" id="159743"/>
    <lineage>
        <taxon>Bacteria</taxon>
        <taxon>Bacillati</taxon>
        <taxon>Bacillota</taxon>
        <taxon>Bacilli</taxon>
        <taxon>Bacillales</taxon>
        <taxon>Paenibacillaceae</taxon>
        <taxon>Paenibacillus</taxon>
    </lineage>
</organism>
<feature type="transmembrane region" description="Helical" evidence="1">
    <location>
        <begin position="16"/>
        <end position="43"/>
    </location>
</feature>
<comment type="caution">
    <text evidence="2">The sequence shown here is derived from an EMBL/GenBank/DDBJ whole genome shotgun (WGS) entry which is preliminary data.</text>
</comment>
<feature type="transmembrane region" description="Helical" evidence="1">
    <location>
        <begin position="64"/>
        <end position="84"/>
    </location>
</feature>
<keyword evidence="3" id="KW-1185">Reference proteome</keyword>
<evidence type="ECO:0000313" key="2">
    <source>
        <dbReference type="EMBL" id="KJD44527.1"/>
    </source>
</evidence>
<name>A0A0D7X3B0_9BACL</name>
<dbReference type="PATRIC" id="fig|159743.3.peg.3748"/>
<dbReference type="Pfam" id="PF01944">
    <property type="entry name" value="SpoIIM"/>
    <property type="match status" value="1"/>
</dbReference>
<protein>
    <submittedName>
        <fullName evidence="2">Membrane protein</fullName>
    </submittedName>
</protein>
<reference evidence="2 3" key="1">
    <citation type="submission" date="2014-11" db="EMBL/GenBank/DDBJ databases">
        <title>Draft Genome Sequences of Paenibacillus polymyxa NRRL B-30509 and Paenibacillus terrae NRRL B-30644, Strains from a Poultry Environment that Produce Tridecaptin A and Paenicidins.</title>
        <authorList>
            <person name="van Belkum M.J."/>
            <person name="Lohans C.T."/>
            <person name="Vederas J.C."/>
        </authorList>
    </citation>
    <scope>NUCLEOTIDE SEQUENCE [LARGE SCALE GENOMIC DNA]</scope>
    <source>
        <strain evidence="2 3">NRRL B-30644</strain>
    </source>
</reference>
<sequence length="204" mass="22413">MGLKAFLHDLHTTRRLILVSAFLFCISIVVGWLSTGAIQSILAQQMAGLGEVAQRLQQSEHPQWSFFVFIFFNNAIKCVLVIFIGALFGIVPIVFLIMNGMVLGFVVHLQADMGRSLYEVIVKGLLPHGVIELPVLIIACAFGLKFGGQVMSSIGVGIGLKRKGLAQTWELFMKQTLRVSIWSVVLLLIAAAIESGITYRLMSH</sequence>
<accession>A0A0D7X3B0</accession>
<evidence type="ECO:0000256" key="1">
    <source>
        <dbReference type="SAM" id="Phobius"/>
    </source>
</evidence>
<dbReference type="EMBL" id="JTHP01000034">
    <property type="protein sequence ID" value="KJD44527.1"/>
    <property type="molecule type" value="Genomic_DNA"/>
</dbReference>
<dbReference type="OrthoDB" id="161024at2"/>
<gene>
    <name evidence="2" type="ORF">QD47_16880</name>
</gene>
<keyword evidence="1" id="KW-0812">Transmembrane</keyword>
<dbReference type="Proteomes" id="UP000032534">
    <property type="component" value="Unassembled WGS sequence"/>
</dbReference>
<feature type="transmembrane region" description="Helical" evidence="1">
    <location>
        <begin position="121"/>
        <end position="144"/>
    </location>
</feature>
<dbReference type="PANTHER" id="PTHR35337">
    <property type="entry name" value="SLR1478 PROTEIN"/>
    <property type="match status" value="1"/>
</dbReference>
<proteinExistence type="predicted"/>
<feature type="transmembrane region" description="Helical" evidence="1">
    <location>
        <begin position="179"/>
        <end position="199"/>
    </location>
</feature>
<dbReference type="RefSeq" id="WP_044647222.1">
    <property type="nucleotide sequence ID" value="NZ_JTHP01000034.1"/>
</dbReference>
<keyword evidence="1" id="KW-1133">Transmembrane helix</keyword>